<dbReference type="Proteomes" id="UP000199532">
    <property type="component" value="Unassembled WGS sequence"/>
</dbReference>
<gene>
    <name evidence="2" type="ORF">SAMN04487995_2963</name>
</gene>
<keyword evidence="1" id="KW-0812">Transmembrane</keyword>
<evidence type="ECO:0000313" key="3">
    <source>
        <dbReference type="Proteomes" id="UP000199532"/>
    </source>
</evidence>
<evidence type="ECO:0000256" key="1">
    <source>
        <dbReference type="SAM" id="Phobius"/>
    </source>
</evidence>
<accession>A0A1H6V670</accession>
<name>A0A1H6V670_9BACT</name>
<proteinExistence type="predicted"/>
<dbReference type="EMBL" id="FNXY01000004">
    <property type="protein sequence ID" value="SEJ00021.1"/>
    <property type="molecule type" value="Genomic_DNA"/>
</dbReference>
<evidence type="ECO:0000313" key="2">
    <source>
        <dbReference type="EMBL" id="SEJ00021.1"/>
    </source>
</evidence>
<keyword evidence="1" id="KW-1133">Transmembrane helix</keyword>
<reference evidence="2 3" key="1">
    <citation type="submission" date="2016-10" db="EMBL/GenBank/DDBJ databases">
        <authorList>
            <person name="de Groot N.N."/>
        </authorList>
    </citation>
    <scope>NUCLEOTIDE SEQUENCE [LARGE SCALE GENOMIC DNA]</scope>
    <source>
        <strain evidence="2 3">DSM 19938</strain>
    </source>
</reference>
<dbReference type="AlphaFoldDB" id="A0A1H6V670"/>
<sequence>MRFFAVEENKIFILQRNQIKLKSEVMKKTVFNDLYNYIEKHGDRIFIISMLTLVMVVAFAFKKPNPRKIGDDRNFSNVEYAGE</sequence>
<protein>
    <submittedName>
        <fullName evidence="2">Uncharacterized protein</fullName>
    </submittedName>
</protein>
<organism evidence="2 3">
    <name type="scientific">Dyadobacter koreensis</name>
    <dbReference type="NCBI Taxonomy" id="408657"/>
    <lineage>
        <taxon>Bacteria</taxon>
        <taxon>Pseudomonadati</taxon>
        <taxon>Bacteroidota</taxon>
        <taxon>Cytophagia</taxon>
        <taxon>Cytophagales</taxon>
        <taxon>Spirosomataceae</taxon>
        <taxon>Dyadobacter</taxon>
    </lineage>
</organism>
<keyword evidence="1" id="KW-0472">Membrane</keyword>
<feature type="transmembrane region" description="Helical" evidence="1">
    <location>
        <begin position="44"/>
        <end position="61"/>
    </location>
</feature>
<keyword evidence="3" id="KW-1185">Reference proteome</keyword>